<dbReference type="Gene3D" id="1.10.357.10">
    <property type="entry name" value="Tetracycline Repressor, domain 2"/>
    <property type="match status" value="1"/>
</dbReference>
<dbReference type="InterPro" id="IPR036271">
    <property type="entry name" value="Tet_transcr_reg_TetR-rel_C_sf"/>
</dbReference>
<dbReference type="EMBL" id="CP097218">
    <property type="protein sequence ID" value="UQN28511.1"/>
    <property type="molecule type" value="Genomic_DNA"/>
</dbReference>
<dbReference type="RefSeq" id="WP_249477624.1">
    <property type="nucleotide sequence ID" value="NZ_CP097218.1"/>
</dbReference>
<evidence type="ECO:0008006" key="4">
    <source>
        <dbReference type="Google" id="ProtNLM"/>
    </source>
</evidence>
<dbReference type="Proteomes" id="UP001055868">
    <property type="component" value="Chromosome"/>
</dbReference>
<dbReference type="SUPFAM" id="SSF46689">
    <property type="entry name" value="Homeodomain-like"/>
    <property type="match status" value="1"/>
</dbReference>
<organism evidence="2 3">
    <name type="scientific">Brachybacterium kimchii</name>
    <dbReference type="NCBI Taxonomy" id="2942909"/>
    <lineage>
        <taxon>Bacteria</taxon>
        <taxon>Bacillati</taxon>
        <taxon>Actinomycetota</taxon>
        <taxon>Actinomycetes</taxon>
        <taxon>Micrococcales</taxon>
        <taxon>Dermabacteraceae</taxon>
        <taxon>Brachybacterium</taxon>
    </lineage>
</organism>
<evidence type="ECO:0000313" key="3">
    <source>
        <dbReference type="Proteomes" id="UP001055868"/>
    </source>
</evidence>
<dbReference type="InterPro" id="IPR009057">
    <property type="entry name" value="Homeodomain-like_sf"/>
</dbReference>
<feature type="region of interest" description="Disordered" evidence="1">
    <location>
        <begin position="199"/>
        <end position="244"/>
    </location>
</feature>
<keyword evidence="3" id="KW-1185">Reference proteome</keyword>
<dbReference type="SUPFAM" id="SSF48498">
    <property type="entry name" value="Tetracyclin repressor-like, C-terminal domain"/>
    <property type="match status" value="1"/>
</dbReference>
<accession>A0ABY4N3S5</accession>
<reference evidence="2" key="1">
    <citation type="submission" date="2022-05" db="EMBL/GenBank/DDBJ databases">
        <title>Genomic analysis of Brachybacterium sp. CBA3104.</title>
        <authorList>
            <person name="Roh S.W."/>
            <person name="Kim Y.B."/>
            <person name="Kim Y."/>
        </authorList>
    </citation>
    <scope>NUCLEOTIDE SEQUENCE</scope>
    <source>
        <strain evidence="2">CBA3104</strain>
    </source>
</reference>
<protein>
    <recommendedName>
        <fullName evidence="4">TetR family transcriptional regulator</fullName>
    </recommendedName>
</protein>
<gene>
    <name evidence="2" type="ORF">M4486_12805</name>
</gene>
<sequence length="273" mass="28346">MSPDPAPSSPASSKPAPSGRALRTGPKPRFTADQAVDAALGLGIERFTLAGVAAALGISAPALYRVVDSHEDLVDLCLARIAGQMRLPTSGASWQDQLRFFADETWRLTQEHPGLPATILERPGAHLHLAGTMRALIGSLEAADFPGGAEEIAFALDFLGDTVFVTHIGILPYRQADASGRRGIDRALEKQADLRGAAWTGAGDGTAGHDEHAGRAADSGETAAVGDGPAAGDDDPGAPSVLTIDESWTGRGMLDRKIDFIIAGIEQGLLSTP</sequence>
<proteinExistence type="predicted"/>
<evidence type="ECO:0000313" key="2">
    <source>
        <dbReference type="EMBL" id="UQN28511.1"/>
    </source>
</evidence>
<feature type="compositionally biased region" description="Low complexity" evidence="1">
    <location>
        <begin position="9"/>
        <end position="18"/>
    </location>
</feature>
<feature type="region of interest" description="Disordered" evidence="1">
    <location>
        <begin position="1"/>
        <end position="28"/>
    </location>
</feature>
<name>A0ABY4N3S5_9MICO</name>
<evidence type="ECO:0000256" key="1">
    <source>
        <dbReference type="SAM" id="MobiDB-lite"/>
    </source>
</evidence>